<evidence type="ECO:0000256" key="1">
    <source>
        <dbReference type="SAM" id="MobiDB-lite"/>
    </source>
</evidence>
<dbReference type="SUPFAM" id="SSF52980">
    <property type="entry name" value="Restriction endonuclease-like"/>
    <property type="match status" value="1"/>
</dbReference>
<dbReference type="Gramene" id="PNW76449">
    <property type="protein sequence ID" value="PNW76449"/>
    <property type="gene ID" value="CHLRE_11g467596v5"/>
</dbReference>
<dbReference type="InParanoid" id="A0A2K3D7E4"/>
<dbReference type="Proteomes" id="UP000006906">
    <property type="component" value="Chromosome 11"/>
</dbReference>
<accession>A0A2K3D7E4</accession>
<keyword evidence="3" id="KW-1185">Reference proteome</keyword>
<feature type="region of interest" description="Disordered" evidence="1">
    <location>
        <begin position="348"/>
        <end position="388"/>
    </location>
</feature>
<dbReference type="KEGG" id="cre:CHLRE_11g467596v5"/>
<dbReference type="InterPro" id="IPR051703">
    <property type="entry name" value="NF-kappa-B_Signaling_Reg"/>
</dbReference>
<dbReference type="AlphaFoldDB" id="A0A2K3D7E4"/>
<dbReference type="InterPro" id="IPR011335">
    <property type="entry name" value="Restrct_endonuc-II-like"/>
</dbReference>
<dbReference type="GO" id="GO:0006281">
    <property type="term" value="P:DNA repair"/>
    <property type="evidence" value="ECO:0007669"/>
    <property type="project" value="UniProtKB-ARBA"/>
</dbReference>
<proteinExistence type="predicted"/>
<feature type="compositionally biased region" description="Gly residues" evidence="1">
    <location>
        <begin position="356"/>
        <end position="375"/>
    </location>
</feature>
<organism evidence="2 3">
    <name type="scientific">Chlamydomonas reinhardtii</name>
    <name type="common">Chlamydomonas smithii</name>
    <dbReference type="NCBI Taxonomy" id="3055"/>
    <lineage>
        <taxon>Eukaryota</taxon>
        <taxon>Viridiplantae</taxon>
        <taxon>Chlorophyta</taxon>
        <taxon>core chlorophytes</taxon>
        <taxon>Chlorophyceae</taxon>
        <taxon>CS clade</taxon>
        <taxon>Chlamydomonadales</taxon>
        <taxon>Chlamydomonadaceae</taxon>
        <taxon>Chlamydomonas</taxon>
    </lineage>
</organism>
<sequence length="591" mass="60660">MAPMTISASGAQPASRPTTPAPWRTQLGKESRLPNLYYGAISPDSLRRLSTFTALPPPEQLSMGPWEGCYRYVRQDSSLWSALHAGRLTTSRLKDALGLRDRTAARIVGGPQAAEEGVSKAYQHLTSNQLYTPAVAGPGTAAVAGAGGEGPPPPPPRDEVEALARNEAARLGYNAQLAVAAAAAAAEGRPMPPEPGWDEADRRRISELAALAVGASGGRRMRLLWGTLQESSAVATVGLLFPDSQLEEVGLLCLTSTARWGVDAAELPPLGASPDALITHHVPITLGDLEAARTALVASGALASGEVAATAAARAAAAGVLRAALERHTAAAVAAWASGESPLPGAAAQQAAAAGADGGSSRGSGGGSGGGGGSSSGSARPPPPLHCDTTEEAEAWVAQQLLLRPASVAATAGQAGSSSSGSGSSSGGTEDVAAVVRIREVVEVKNHCPFVYKDQRKARKRGVVINYAASDRGPVSGLWPLWVPQLQAHMAAAGTASGLLLSRSPSRGVKLFRVYRDDGFLASAWELVRELQASHVLRRVPPGPDPWSGRPGYGGLIERVVGLAGGAQVLVETRGTPLLPGADPDAFWNLR</sequence>
<dbReference type="PANTHER" id="PTHR46609:SF6">
    <property type="entry name" value="EXONUCLEASE, PHAGE-TYPE_RECB, C-TERMINAL DOMAIN-CONTAINING PROTEIN-RELATED"/>
    <property type="match status" value="1"/>
</dbReference>
<reference evidence="2 3" key="1">
    <citation type="journal article" date="2007" name="Science">
        <title>The Chlamydomonas genome reveals the evolution of key animal and plant functions.</title>
        <authorList>
            <person name="Merchant S.S."/>
            <person name="Prochnik S.E."/>
            <person name="Vallon O."/>
            <person name="Harris E.H."/>
            <person name="Karpowicz S.J."/>
            <person name="Witman G.B."/>
            <person name="Terry A."/>
            <person name="Salamov A."/>
            <person name="Fritz-Laylin L.K."/>
            <person name="Marechal-Drouard L."/>
            <person name="Marshall W.F."/>
            <person name="Qu L.H."/>
            <person name="Nelson D.R."/>
            <person name="Sanderfoot A.A."/>
            <person name="Spalding M.H."/>
            <person name="Kapitonov V.V."/>
            <person name="Ren Q."/>
            <person name="Ferris P."/>
            <person name="Lindquist E."/>
            <person name="Shapiro H."/>
            <person name="Lucas S.M."/>
            <person name="Grimwood J."/>
            <person name="Schmutz J."/>
            <person name="Cardol P."/>
            <person name="Cerutti H."/>
            <person name="Chanfreau G."/>
            <person name="Chen C.L."/>
            <person name="Cognat V."/>
            <person name="Croft M.T."/>
            <person name="Dent R."/>
            <person name="Dutcher S."/>
            <person name="Fernandez E."/>
            <person name="Fukuzawa H."/>
            <person name="Gonzalez-Ballester D."/>
            <person name="Gonzalez-Halphen D."/>
            <person name="Hallmann A."/>
            <person name="Hanikenne M."/>
            <person name="Hippler M."/>
            <person name="Inwood W."/>
            <person name="Jabbari K."/>
            <person name="Kalanon M."/>
            <person name="Kuras R."/>
            <person name="Lefebvre P.A."/>
            <person name="Lemaire S.D."/>
            <person name="Lobanov A.V."/>
            <person name="Lohr M."/>
            <person name="Manuell A."/>
            <person name="Meier I."/>
            <person name="Mets L."/>
            <person name="Mittag M."/>
            <person name="Mittelmeier T."/>
            <person name="Moroney J.V."/>
            <person name="Moseley J."/>
            <person name="Napoli C."/>
            <person name="Nedelcu A.M."/>
            <person name="Niyogi K."/>
            <person name="Novoselov S.V."/>
            <person name="Paulsen I.T."/>
            <person name="Pazour G."/>
            <person name="Purton S."/>
            <person name="Ral J.P."/>
            <person name="Riano-Pachon D.M."/>
            <person name="Riekhof W."/>
            <person name="Rymarquis L."/>
            <person name="Schroda M."/>
            <person name="Stern D."/>
            <person name="Umen J."/>
            <person name="Willows R."/>
            <person name="Wilson N."/>
            <person name="Zimmer S.L."/>
            <person name="Allmer J."/>
            <person name="Balk J."/>
            <person name="Bisova K."/>
            <person name="Chen C.J."/>
            <person name="Elias M."/>
            <person name="Gendler K."/>
            <person name="Hauser C."/>
            <person name="Lamb M.R."/>
            <person name="Ledford H."/>
            <person name="Long J.C."/>
            <person name="Minagawa J."/>
            <person name="Page M.D."/>
            <person name="Pan J."/>
            <person name="Pootakham W."/>
            <person name="Roje S."/>
            <person name="Rose A."/>
            <person name="Stahlberg E."/>
            <person name="Terauchi A.M."/>
            <person name="Yang P."/>
            <person name="Ball S."/>
            <person name="Bowler C."/>
            <person name="Dieckmann C.L."/>
            <person name="Gladyshev V.N."/>
            <person name="Green P."/>
            <person name="Jorgensen R."/>
            <person name="Mayfield S."/>
            <person name="Mueller-Roeber B."/>
            <person name="Rajamani S."/>
            <person name="Sayre R.T."/>
            <person name="Brokstein P."/>
            <person name="Dubchak I."/>
            <person name="Goodstein D."/>
            <person name="Hornick L."/>
            <person name="Huang Y.W."/>
            <person name="Jhaveri J."/>
            <person name="Luo Y."/>
            <person name="Martinez D."/>
            <person name="Ngau W.C."/>
            <person name="Otillar B."/>
            <person name="Poliakov A."/>
            <person name="Porter A."/>
            <person name="Szajkowski L."/>
            <person name="Werner G."/>
            <person name="Zhou K."/>
            <person name="Grigoriev I.V."/>
            <person name="Rokhsar D.S."/>
            <person name="Grossman A.R."/>
        </authorList>
    </citation>
    <scope>NUCLEOTIDE SEQUENCE [LARGE SCALE GENOMIC DNA]</scope>
    <source>
        <strain evidence="3">CC-503</strain>
    </source>
</reference>
<dbReference type="PANTHER" id="PTHR46609">
    <property type="entry name" value="EXONUCLEASE, PHAGE-TYPE/RECB, C-TERMINAL DOMAIN-CONTAINING PROTEIN"/>
    <property type="match status" value="1"/>
</dbReference>
<name>A0A2K3D7E4_CHLRE</name>
<feature type="compositionally biased region" description="Polar residues" evidence="1">
    <location>
        <begin position="1"/>
        <end position="18"/>
    </location>
</feature>
<dbReference type="OrthoDB" id="535128at2759"/>
<evidence type="ECO:0000313" key="3">
    <source>
        <dbReference type="Proteomes" id="UP000006906"/>
    </source>
</evidence>
<dbReference type="GeneID" id="66055219"/>
<dbReference type="EMBL" id="CM008972">
    <property type="protein sequence ID" value="PNW76449.1"/>
    <property type="molecule type" value="Genomic_DNA"/>
</dbReference>
<gene>
    <name evidence="2" type="ORF">CHLRE_11g467596v5</name>
</gene>
<dbReference type="ExpressionAtlas" id="A0A2K3D7E4">
    <property type="expression patterns" value="baseline"/>
</dbReference>
<dbReference type="RefSeq" id="XP_042919348.1">
    <property type="nucleotide sequence ID" value="XM_043067348.1"/>
</dbReference>
<dbReference type="STRING" id="3055.A0A2K3D7E4"/>
<feature type="region of interest" description="Disordered" evidence="1">
    <location>
        <begin position="1"/>
        <end position="28"/>
    </location>
</feature>
<evidence type="ECO:0000313" key="2">
    <source>
        <dbReference type="EMBL" id="PNW76449.1"/>
    </source>
</evidence>
<protein>
    <submittedName>
        <fullName evidence="2">Uncharacterized protein</fullName>
    </submittedName>
</protein>